<protein>
    <submittedName>
        <fullName evidence="2">Uncharacterized protein</fullName>
    </submittedName>
</protein>
<gene>
    <name evidence="2" type="ORF">EQG49_00280</name>
</gene>
<dbReference type="AlphaFoldDB" id="A0A4P6YQW4"/>
<accession>A0A4P6YQW4</accession>
<reference evidence="3" key="1">
    <citation type="submission" date="2019-03" db="EMBL/GenBank/DDBJ databases">
        <title>Weissella sp. 26KH-42 Genome sequencing.</title>
        <authorList>
            <person name="Heo J."/>
            <person name="Kim S.-J."/>
            <person name="Kim J.-S."/>
            <person name="Hong S.-B."/>
            <person name="Kwon S.-W."/>
        </authorList>
    </citation>
    <scope>NUCLEOTIDE SEQUENCE [LARGE SCALE GENOMIC DNA]</scope>
    <source>
        <strain evidence="3">26KH-42</strain>
    </source>
</reference>
<dbReference type="KEGG" id="wei:EQG49_00280"/>
<keyword evidence="3" id="KW-1185">Reference proteome</keyword>
<proteinExistence type="predicted"/>
<evidence type="ECO:0000256" key="1">
    <source>
        <dbReference type="SAM" id="Coils"/>
    </source>
</evidence>
<dbReference type="EMBL" id="CP037940">
    <property type="protein sequence ID" value="QBO34991.1"/>
    <property type="molecule type" value="Genomic_DNA"/>
</dbReference>
<sequence length="79" mass="8833">MGKIDNLLKRNEKKAQEAAELKAKAEAAAKEKNEVDLEIWAEIGKLTARYLETSDQAETFQMLTDKINAEHSPVGEHHG</sequence>
<dbReference type="Proteomes" id="UP000292886">
    <property type="component" value="Chromosome"/>
</dbReference>
<dbReference type="RefSeq" id="WP_133362071.1">
    <property type="nucleotide sequence ID" value="NZ_CP037940.1"/>
</dbReference>
<name>A0A4P6YQW4_9LACO</name>
<keyword evidence="1" id="KW-0175">Coiled coil</keyword>
<evidence type="ECO:0000313" key="3">
    <source>
        <dbReference type="Proteomes" id="UP000292886"/>
    </source>
</evidence>
<organism evidence="2 3">
    <name type="scientific">Periweissella cryptocerci</name>
    <dbReference type="NCBI Taxonomy" id="2506420"/>
    <lineage>
        <taxon>Bacteria</taxon>
        <taxon>Bacillati</taxon>
        <taxon>Bacillota</taxon>
        <taxon>Bacilli</taxon>
        <taxon>Lactobacillales</taxon>
        <taxon>Lactobacillaceae</taxon>
        <taxon>Periweissella</taxon>
    </lineage>
</organism>
<evidence type="ECO:0000313" key="2">
    <source>
        <dbReference type="EMBL" id="QBO34991.1"/>
    </source>
</evidence>
<feature type="coiled-coil region" evidence="1">
    <location>
        <begin position="4"/>
        <end position="38"/>
    </location>
</feature>